<evidence type="ECO:0000313" key="12">
    <source>
        <dbReference type="Proteomes" id="UP000276899"/>
    </source>
</evidence>
<gene>
    <name evidence="11" type="ORF">NCTC11923_02202</name>
</gene>
<evidence type="ECO:0000256" key="1">
    <source>
        <dbReference type="ARBA" id="ARBA00004370"/>
    </source>
</evidence>
<feature type="compositionally biased region" description="Low complexity" evidence="8">
    <location>
        <begin position="383"/>
        <end position="399"/>
    </location>
</feature>
<keyword evidence="6 9" id="KW-0472">Membrane</keyword>
<feature type="transmembrane region" description="Helical" evidence="9">
    <location>
        <begin position="167"/>
        <end position="190"/>
    </location>
</feature>
<evidence type="ECO:0000313" key="11">
    <source>
        <dbReference type="EMBL" id="VEG75531.1"/>
    </source>
</evidence>
<keyword evidence="2" id="KW-1003">Cell membrane</keyword>
<dbReference type="InterPro" id="IPR034746">
    <property type="entry name" value="POTRA"/>
</dbReference>
<dbReference type="GO" id="GO:0005886">
    <property type="term" value="C:plasma membrane"/>
    <property type="evidence" value="ECO:0007669"/>
    <property type="project" value="TreeGrafter"/>
</dbReference>
<reference evidence="11 12" key="1">
    <citation type="submission" date="2018-12" db="EMBL/GenBank/DDBJ databases">
        <authorList>
            <consortium name="Pathogen Informatics"/>
        </authorList>
    </citation>
    <scope>NUCLEOTIDE SEQUENCE [LARGE SCALE GENOMIC DNA]</scope>
    <source>
        <strain evidence="11 12">NCTC11923</strain>
    </source>
</reference>
<dbReference type="KEGG" id="asla:NCTC11923_02202"/>
<evidence type="ECO:0000256" key="3">
    <source>
        <dbReference type="ARBA" id="ARBA00022618"/>
    </source>
</evidence>
<name>A0A448KF53_9ACTO</name>
<dbReference type="Pfam" id="PF03799">
    <property type="entry name" value="FtsQ_DivIB_C"/>
    <property type="match status" value="1"/>
</dbReference>
<evidence type="ECO:0000256" key="2">
    <source>
        <dbReference type="ARBA" id="ARBA00022475"/>
    </source>
</evidence>
<evidence type="ECO:0000256" key="5">
    <source>
        <dbReference type="ARBA" id="ARBA00022989"/>
    </source>
</evidence>
<feature type="domain" description="POTRA" evidence="10">
    <location>
        <begin position="192"/>
        <end position="262"/>
    </location>
</feature>
<evidence type="ECO:0000256" key="4">
    <source>
        <dbReference type="ARBA" id="ARBA00022692"/>
    </source>
</evidence>
<dbReference type="InterPro" id="IPR013685">
    <property type="entry name" value="POTRA_FtsQ_type"/>
</dbReference>
<evidence type="ECO:0000259" key="10">
    <source>
        <dbReference type="PROSITE" id="PS51779"/>
    </source>
</evidence>
<dbReference type="PANTHER" id="PTHR37820">
    <property type="entry name" value="CELL DIVISION PROTEIN DIVIB"/>
    <property type="match status" value="1"/>
</dbReference>
<keyword evidence="12" id="KW-1185">Reference proteome</keyword>
<dbReference type="GO" id="GO:0051301">
    <property type="term" value="P:cell division"/>
    <property type="evidence" value="ECO:0007669"/>
    <property type="project" value="UniProtKB-KW"/>
</dbReference>
<evidence type="ECO:0000256" key="8">
    <source>
        <dbReference type="SAM" id="MobiDB-lite"/>
    </source>
</evidence>
<proteinExistence type="predicted"/>
<keyword evidence="4 9" id="KW-0812">Transmembrane</keyword>
<dbReference type="PROSITE" id="PS51779">
    <property type="entry name" value="POTRA"/>
    <property type="match status" value="1"/>
</dbReference>
<keyword evidence="3 11" id="KW-0132">Cell division</keyword>
<organism evidence="11 12">
    <name type="scientific">Actinomyces slackii</name>
    <dbReference type="NCBI Taxonomy" id="52774"/>
    <lineage>
        <taxon>Bacteria</taxon>
        <taxon>Bacillati</taxon>
        <taxon>Actinomycetota</taxon>
        <taxon>Actinomycetes</taxon>
        <taxon>Actinomycetales</taxon>
        <taxon>Actinomycetaceae</taxon>
        <taxon>Actinomyces</taxon>
    </lineage>
</organism>
<keyword evidence="5 9" id="KW-1133">Transmembrane helix</keyword>
<dbReference type="InterPro" id="IPR005548">
    <property type="entry name" value="Cell_div_FtsQ/DivIB_C"/>
</dbReference>
<evidence type="ECO:0000256" key="6">
    <source>
        <dbReference type="ARBA" id="ARBA00023136"/>
    </source>
</evidence>
<feature type="compositionally biased region" description="Pro residues" evidence="8">
    <location>
        <begin position="430"/>
        <end position="447"/>
    </location>
</feature>
<dbReference type="Proteomes" id="UP000276899">
    <property type="component" value="Chromosome"/>
</dbReference>
<sequence length="447" mass="45373">MVRKPRPPRSEPASQDEELPPSVPPARRRGSRSQGTRPPAAGTAGGPGAGRGAAMRGGRPRRSPRQASSPSAPAAQSASARAAGGTGPGPGAKDRSADGGRAPQSARSPELASSAPSPEGTASNELTVYSRRSAVEMRREGRVVSTGLADRLAERRRALMRLRLRKAVIGAVVVVMAVALAWALLFSPLLALRTRDITVSGSDGTVEAAQVQQALAHYSGDSLLRLDMAELSGRVSQSLVTVRQARVTRAWPHGLQVSLEMRVPVAARHTGQGVEVLDNEAVVLERAEQAPEGLVVIVADGGDQDSGDTLTAEQVSAVTAVVGALDSETRARVASGTATQAGQVTLTLTDGATVVWGGTKDSALKAQVLSVLLTTPATTYDVSSPRSPTTSGGSQAPTAPASPEPSAPSSAPTGDPGAGAGAEQGEASPAPEPSEPAAPPPAEPSAP</sequence>
<dbReference type="Pfam" id="PF08478">
    <property type="entry name" value="POTRA_1"/>
    <property type="match status" value="1"/>
</dbReference>
<feature type="region of interest" description="Disordered" evidence="8">
    <location>
        <begin position="379"/>
        <end position="447"/>
    </location>
</feature>
<protein>
    <submittedName>
        <fullName evidence="11">Cell division protein FtsQ</fullName>
    </submittedName>
</protein>
<dbReference type="STRING" id="1278298.GCA_000428685_01260"/>
<accession>A0A448KF53</accession>
<keyword evidence="7" id="KW-0131">Cell cycle</keyword>
<feature type="region of interest" description="Disordered" evidence="8">
    <location>
        <begin position="1"/>
        <end position="128"/>
    </location>
</feature>
<dbReference type="Gene3D" id="3.10.20.310">
    <property type="entry name" value="membrane protein fhac"/>
    <property type="match status" value="1"/>
</dbReference>
<feature type="compositionally biased region" description="Low complexity" evidence="8">
    <location>
        <begin position="65"/>
        <end position="83"/>
    </location>
</feature>
<dbReference type="EMBL" id="LR134363">
    <property type="protein sequence ID" value="VEG75531.1"/>
    <property type="molecule type" value="Genomic_DNA"/>
</dbReference>
<evidence type="ECO:0000256" key="7">
    <source>
        <dbReference type="ARBA" id="ARBA00023306"/>
    </source>
</evidence>
<evidence type="ECO:0000256" key="9">
    <source>
        <dbReference type="SAM" id="Phobius"/>
    </source>
</evidence>
<dbReference type="PANTHER" id="PTHR37820:SF1">
    <property type="entry name" value="CELL DIVISION PROTEIN FTSQ"/>
    <property type="match status" value="1"/>
</dbReference>
<feature type="compositionally biased region" description="Low complexity" evidence="8">
    <location>
        <begin position="105"/>
        <end position="118"/>
    </location>
</feature>
<dbReference type="AlphaFoldDB" id="A0A448KF53"/>
<dbReference type="RefSeq" id="WP_084500601.1">
    <property type="nucleotide sequence ID" value="NZ_LR134363.1"/>
</dbReference>
<comment type="subcellular location">
    <subcellularLocation>
        <location evidence="1">Membrane</location>
    </subcellularLocation>
</comment>
<dbReference type="InterPro" id="IPR050487">
    <property type="entry name" value="FtsQ_DivIB"/>
</dbReference>